<reference evidence="2" key="2">
    <citation type="submission" date="2020-09" db="EMBL/GenBank/DDBJ databases">
        <authorList>
            <person name="Sun Q."/>
            <person name="Kim S."/>
        </authorList>
    </citation>
    <scope>NUCLEOTIDE SEQUENCE</scope>
    <source>
        <strain evidence="2">KCTC 12870</strain>
    </source>
</reference>
<keyword evidence="3" id="KW-1185">Reference proteome</keyword>
<dbReference type="Proteomes" id="UP000642829">
    <property type="component" value="Unassembled WGS sequence"/>
</dbReference>
<dbReference type="Gene3D" id="2.50.20.10">
    <property type="entry name" value="Lipoprotein localisation LolA/LolB/LppX"/>
    <property type="match status" value="1"/>
</dbReference>
<feature type="domain" description="Uncharacterized protein TP-0789" evidence="1">
    <location>
        <begin position="79"/>
        <end position="269"/>
    </location>
</feature>
<dbReference type="CDD" id="cd16329">
    <property type="entry name" value="LolA_like"/>
    <property type="match status" value="1"/>
</dbReference>
<comment type="caution">
    <text evidence="2">The sequence shown here is derived from an EMBL/GenBank/DDBJ whole genome shotgun (WGS) entry which is preliminary data.</text>
</comment>
<organism evidence="2 3">
    <name type="scientific">Cerasicoccus arenae</name>
    <dbReference type="NCBI Taxonomy" id="424488"/>
    <lineage>
        <taxon>Bacteria</taxon>
        <taxon>Pseudomonadati</taxon>
        <taxon>Verrucomicrobiota</taxon>
        <taxon>Opitutia</taxon>
        <taxon>Puniceicoccales</taxon>
        <taxon>Cerasicoccaceae</taxon>
        <taxon>Cerasicoccus</taxon>
    </lineage>
</organism>
<sequence length="287" mass="32717">MSRHRSYPYSSLLLILGVLVCLTGFVKIPSKTGAQIMDEVVNRHKAKTELELIKLVVVDEEGNTQVREMISVFSQDDKGDANYMIRFLSPSDVKGITLLTKDAQSDDPEQWFYMPALGQARKIMGENRSGYFMGSDFTFEDLRRENVEEHSYYRLQDDEVNGSQVYVVMAAPANVDIQSATGYANRLLYINRDNFNVLKVEFYEEGKTEPVKVLEADQYAEVTEDSSVDRPARIRMNNKTSGTYSVMTLMKSRLNVPVDPLIFEPESLNTWTPETDEPLLEQFNTDS</sequence>
<proteinExistence type="predicted"/>
<dbReference type="EMBL" id="BMXG01000010">
    <property type="protein sequence ID" value="GHC02568.1"/>
    <property type="molecule type" value="Genomic_DNA"/>
</dbReference>
<dbReference type="AlphaFoldDB" id="A0A8J3DIA8"/>
<evidence type="ECO:0000313" key="2">
    <source>
        <dbReference type="EMBL" id="GHC02568.1"/>
    </source>
</evidence>
<name>A0A8J3DIA8_9BACT</name>
<accession>A0A8J3DIA8</accession>
<gene>
    <name evidence="2" type="ORF">GCM10007047_18930</name>
</gene>
<reference evidence="2" key="1">
    <citation type="journal article" date="2014" name="Int. J. Syst. Evol. Microbiol.">
        <title>Complete genome sequence of Corynebacterium casei LMG S-19264T (=DSM 44701T), isolated from a smear-ripened cheese.</title>
        <authorList>
            <consortium name="US DOE Joint Genome Institute (JGI-PGF)"/>
            <person name="Walter F."/>
            <person name="Albersmeier A."/>
            <person name="Kalinowski J."/>
            <person name="Ruckert C."/>
        </authorList>
    </citation>
    <scope>NUCLEOTIDE SEQUENCE</scope>
    <source>
        <strain evidence="2">KCTC 12870</strain>
    </source>
</reference>
<dbReference type="InterPro" id="IPR033399">
    <property type="entry name" value="TP_0789-like"/>
</dbReference>
<protein>
    <recommendedName>
        <fullName evidence="1">Uncharacterized protein TP-0789 domain-containing protein</fullName>
    </recommendedName>
</protein>
<dbReference type="RefSeq" id="WP_189514450.1">
    <property type="nucleotide sequence ID" value="NZ_BMXG01000010.1"/>
</dbReference>
<evidence type="ECO:0000259" key="1">
    <source>
        <dbReference type="Pfam" id="PF17131"/>
    </source>
</evidence>
<evidence type="ECO:0000313" key="3">
    <source>
        <dbReference type="Proteomes" id="UP000642829"/>
    </source>
</evidence>
<dbReference type="Pfam" id="PF17131">
    <property type="entry name" value="LolA_like"/>
    <property type="match status" value="1"/>
</dbReference>